<protein>
    <submittedName>
        <fullName evidence="9">L-rhamnose-proton symport protein RhaT</fullName>
    </submittedName>
</protein>
<dbReference type="GO" id="GO:0015293">
    <property type="term" value="F:symporter activity"/>
    <property type="evidence" value="ECO:0007669"/>
    <property type="project" value="UniProtKB-KW"/>
</dbReference>
<keyword evidence="2" id="KW-1003">Cell membrane</keyword>
<gene>
    <name evidence="9" type="ORF">EDC14_101355</name>
</gene>
<feature type="transmembrane region" description="Helical" evidence="8">
    <location>
        <begin position="37"/>
        <end position="58"/>
    </location>
</feature>
<feature type="transmembrane region" description="Helical" evidence="8">
    <location>
        <begin position="97"/>
        <end position="121"/>
    </location>
</feature>
<dbReference type="EMBL" id="SLUN01000013">
    <property type="protein sequence ID" value="TCL68515.1"/>
    <property type="molecule type" value="Genomic_DNA"/>
</dbReference>
<reference evidence="9 10" key="1">
    <citation type="submission" date="2019-03" db="EMBL/GenBank/DDBJ databases">
        <title>Genomic Encyclopedia of Type Strains, Phase IV (KMG-IV): sequencing the most valuable type-strain genomes for metagenomic binning, comparative biology and taxonomic classification.</title>
        <authorList>
            <person name="Goeker M."/>
        </authorList>
    </citation>
    <scope>NUCLEOTIDE SEQUENCE [LARGE SCALE GENOMIC DNA]</scope>
    <source>
        <strain evidence="9 10">LX-B</strain>
    </source>
</reference>
<feature type="transmembrane region" description="Helical" evidence="8">
    <location>
        <begin position="64"/>
        <end position="85"/>
    </location>
</feature>
<evidence type="ECO:0000256" key="5">
    <source>
        <dbReference type="ARBA" id="ARBA00022847"/>
    </source>
</evidence>
<dbReference type="RefSeq" id="WP_132014504.1">
    <property type="nucleotide sequence ID" value="NZ_SLUN01000013.1"/>
</dbReference>
<keyword evidence="5" id="KW-0769">Symport</keyword>
<evidence type="ECO:0000313" key="9">
    <source>
        <dbReference type="EMBL" id="TCL68515.1"/>
    </source>
</evidence>
<proteinExistence type="predicted"/>
<evidence type="ECO:0000313" key="10">
    <source>
        <dbReference type="Proteomes" id="UP000295008"/>
    </source>
</evidence>
<evidence type="ECO:0000256" key="8">
    <source>
        <dbReference type="SAM" id="Phobius"/>
    </source>
</evidence>
<organism evidence="9 10">
    <name type="scientific">Hydrogenispora ethanolica</name>
    <dbReference type="NCBI Taxonomy" id="1082276"/>
    <lineage>
        <taxon>Bacteria</taxon>
        <taxon>Bacillati</taxon>
        <taxon>Bacillota</taxon>
        <taxon>Hydrogenispora</taxon>
    </lineage>
</organism>
<feature type="transmembrane region" description="Helical" evidence="8">
    <location>
        <begin position="175"/>
        <end position="195"/>
    </location>
</feature>
<accession>A0A4R1RQ57</accession>
<feature type="transmembrane region" description="Helical" evidence="8">
    <location>
        <begin position="215"/>
        <end position="234"/>
    </location>
</feature>
<keyword evidence="1" id="KW-0813">Transport</keyword>
<keyword evidence="6 8" id="KW-1133">Transmembrane helix</keyword>
<dbReference type="GO" id="GO:0015153">
    <property type="term" value="F:rhamnose transmembrane transporter activity"/>
    <property type="evidence" value="ECO:0007669"/>
    <property type="project" value="InterPro"/>
</dbReference>
<feature type="transmembrane region" description="Helical" evidence="8">
    <location>
        <begin position="285"/>
        <end position="304"/>
    </location>
</feature>
<dbReference type="GO" id="GO:0016020">
    <property type="term" value="C:membrane"/>
    <property type="evidence" value="ECO:0007669"/>
    <property type="project" value="InterPro"/>
</dbReference>
<evidence type="ECO:0000256" key="6">
    <source>
        <dbReference type="ARBA" id="ARBA00022989"/>
    </source>
</evidence>
<dbReference type="Proteomes" id="UP000295008">
    <property type="component" value="Unassembled WGS sequence"/>
</dbReference>
<feature type="transmembrane region" description="Helical" evidence="8">
    <location>
        <begin position="316"/>
        <end position="336"/>
    </location>
</feature>
<dbReference type="AlphaFoldDB" id="A0A4R1RQ57"/>
<dbReference type="OrthoDB" id="5241629at2"/>
<evidence type="ECO:0000256" key="2">
    <source>
        <dbReference type="ARBA" id="ARBA00022475"/>
    </source>
</evidence>
<keyword evidence="4 8" id="KW-0812">Transmembrane</keyword>
<evidence type="ECO:0000256" key="3">
    <source>
        <dbReference type="ARBA" id="ARBA00022519"/>
    </source>
</evidence>
<dbReference type="InterPro" id="IPR004673">
    <property type="entry name" value="L-rhamnose-proton_sym_RhaT"/>
</dbReference>
<evidence type="ECO:0000256" key="1">
    <source>
        <dbReference type="ARBA" id="ARBA00022448"/>
    </source>
</evidence>
<evidence type="ECO:0000256" key="7">
    <source>
        <dbReference type="ARBA" id="ARBA00023136"/>
    </source>
</evidence>
<dbReference type="Pfam" id="PF06379">
    <property type="entry name" value="RhaT"/>
    <property type="match status" value="1"/>
</dbReference>
<keyword evidence="7 8" id="KW-0472">Membrane</keyword>
<name>A0A4R1RQ57_HYDET</name>
<feature type="transmembrane region" description="Helical" evidence="8">
    <location>
        <begin position="6"/>
        <end position="25"/>
    </location>
</feature>
<feature type="transmembrane region" description="Helical" evidence="8">
    <location>
        <begin position="133"/>
        <end position="154"/>
    </location>
</feature>
<sequence>MTSANVWGLLWGVLAGALAGTAAVFSKKATGWRIENIWLIYSCWSLGFFPGLIAWATIPHWGSAIRATPLLVLVAVFLFGCGWGFSNIGFAIGLQRLGLALTSVLIIGLGNAIGAMVPLLWSHGEVWGGPVGLAISAGVFITLVGIILCSIATWEKKGTDVDRSLRDGGRVARGIAICVASGILSSLFNLALMVGEPLERQAVRLGALPRDAANATWGLALFGGLFVTAGYCILQFRRNHSWRMYRSPGTGANWGYTFLMGLFWFGGVVLYGMSVRSLGEFGPSIGWPIFQSLQIAMANGWGIITGEWRNLSRGALWTRGAGLAVLFLGIAVIGWASTL</sequence>
<comment type="caution">
    <text evidence="9">The sequence shown here is derived from an EMBL/GenBank/DDBJ whole genome shotgun (WGS) entry which is preliminary data.</text>
</comment>
<keyword evidence="3" id="KW-0997">Cell inner membrane</keyword>
<evidence type="ECO:0000256" key="4">
    <source>
        <dbReference type="ARBA" id="ARBA00022692"/>
    </source>
</evidence>
<feature type="transmembrane region" description="Helical" evidence="8">
    <location>
        <begin position="254"/>
        <end position="273"/>
    </location>
</feature>
<keyword evidence="10" id="KW-1185">Reference proteome</keyword>